<keyword evidence="2" id="KW-0378">Hydrolase</keyword>
<accession>A0A7X0HS71</accession>
<dbReference type="InterPro" id="IPR016047">
    <property type="entry name" value="M23ase_b-sheet_dom"/>
</dbReference>
<dbReference type="SUPFAM" id="SSF51261">
    <property type="entry name" value="Duplicated hybrid motif"/>
    <property type="match status" value="1"/>
</dbReference>
<dbReference type="CDD" id="cd12797">
    <property type="entry name" value="M23_peptidase"/>
    <property type="match status" value="1"/>
</dbReference>
<dbReference type="InterPro" id="IPR050570">
    <property type="entry name" value="Cell_wall_metabolism_enzyme"/>
</dbReference>
<dbReference type="GO" id="GO:0004222">
    <property type="term" value="F:metalloendopeptidase activity"/>
    <property type="evidence" value="ECO:0007669"/>
    <property type="project" value="TreeGrafter"/>
</dbReference>
<dbReference type="Gene3D" id="3.10.350.10">
    <property type="entry name" value="LysM domain"/>
    <property type="match status" value="1"/>
</dbReference>
<dbReference type="SUPFAM" id="SSF54106">
    <property type="entry name" value="LysM domain"/>
    <property type="match status" value="1"/>
</dbReference>
<dbReference type="PANTHER" id="PTHR21666:SF290">
    <property type="entry name" value="PEPTIDASE M23 DOMAIN PROTEIN"/>
    <property type="match status" value="1"/>
</dbReference>
<dbReference type="EMBL" id="JACHGK010000003">
    <property type="protein sequence ID" value="MBB6444740.1"/>
    <property type="molecule type" value="Genomic_DNA"/>
</dbReference>
<evidence type="ECO:0000313" key="2">
    <source>
        <dbReference type="EMBL" id="MBB6444740.1"/>
    </source>
</evidence>
<sequence length="241" mass="26539">MQDYLRRFLIAGIMAVCVGLLFLGVKNVQAESPPIHELTSEWMWPSEGVLTDSFGTRNGDHKGIDIAAPIGSPVYAVDEGIVTKSYYSDTYGNVVFVKHDYGMETVYAHLQERIVQEGVKVAQGDIIGKMGNTGDSSGVHLHFEVHTKEWTFDKKNAVNPMTALGYVEVGQAIAAASHKQQKAIETSARPHFAEVKTYIVQQGETLFSIARENGMSVTELTELNNLNDSLIKPGQKLLLKK</sequence>
<organism evidence="2 3">
    <name type="scientific">Bacillus benzoevorans</name>
    <dbReference type="NCBI Taxonomy" id="1456"/>
    <lineage>
        <taxon>Bacteria</taxon>
        <taxon>Bacillati</taxon>
        <taxon>Bacillota</taxon>
        <taxon>Bacilli</taxon>
        <taxon>Bacillales</taxon>
        <taxon>Bacillaceae</taxon>
        <taxon>Bacillus</taxon>
    </lineage>
</organism>
<dbReference type="Pfam" id="PF01551">
    <property type="entry name" value="Peptidase_M23"/>
    <property type="match status" value="1"/>
</dbReference>
<dbReference type="AlphaFoldDB" id="A0A7X0HS71"/>
<comment type="caution">
    <text evidence="2">The sequence shown here is derived from an EMBL/GenBank/DDBJ whole genome shotgun (WGS) entry which is preliminary data.</text>
</comment>
<reference evidence="2 3" key="1">
    <citation type="submission" date="2020-08" db="EMBL/GenBank/DDBJ databases">
        <title>Genomic Encyclopedia of Type Strains, Phase IV (KMG-IV): sequencing the most valuable type-strain genomes for metagenomic binning, comparative biology and taxonomic classification.</title>
        <authorList>
            <person name="Goeker M."/>
        </authorList>
    </citation>
    <scope>NUCLEOTIDE SEQUENCE [LARGE SCALE GENOMIC DNA]</scope>
    <source>
        <strain evidence="2 3">DSM 5391</strain>
    </source>
</reference>
<proteinExistence type="predicted"/>
<dbReference type="Proteomes" id="UP000531594">
    <property type="component" value="Unassembled WGS sequence"/>
</dbReference>
<dbReference type="RefSeq" id="WP_184524089.1">
    <property type="nucleotide sequence ID" value="NZ_JACHGK010000003.1"/>
</dbReference>
<dbReference type="Gene3D" id="2.70.70.10">
    <property type="entry name" value="Glucose Permease (Domain IIA)"/>
    <property type="match status" value="1"/>
</dbReference>
<feature type="domain" description="LysM" evidence="1">
    <location>
        <begin position="196"/>
        <end position="239"/>
    </location>
</feature>
<keyword evidence="3" id="KW-1185">Reference proteome</keyword>
<protein>
    <submittedName>
        <fullName evidence="2">Murein DD-endopeptidase MepM/ murein hydrolase activator NlpD</fullName>
    </submittedName>
</protein>
<dbReference type="InterPro" id="IPR011055">
    <property type="entry name" value="Dup_hybrid_motif"/>
</dbReference>
<dbReference type="InterPro" id="IPR036779">
    <property type="entry name" value="LysM_dom_sf"/>
</dbReference>
<dbReference type="InterPro" id="IPR018392">
    <property type="entry name" value="LysM"/>
</dbReference>
<dbReference type="CDD" id="cd00118">
    <property type="entry name" value="LysM"/>
    <property type="match status" value="1"/>
</dbReference>
<dbReference type="PROSITE" id="PS51782">
    <property type="entry name" value="LYSM"/>
    <property type="match status" value="1"/>
</dbReference>
<evidence type="ECO:0000313" key="3">
    <source>
        <dbReference type="Proteomes" id="UP000531594"/>
    </source>
</evidence>
<gene>
    <name evidence="2" type="ORF">HNR53_001349</name>
</gene>
<name>A0A7X0HS71_9BACI</name>
<dbReference type="SMART" id="SM00257">
    <property type="entry name" value="LysM"/>
    <property type="match status" value="1"/>
</dbReference>
<evidence type="ECO:0000259" key="1">
    <source>
        <dbReference type="PROSITE" id="PS51782"/>
    </source>
</evidence>
<dbReference type="Pfam" id="PF01476">
    <property type="entry name" value="LysM"/>
    <property type="match status" value="1"/>
</dbReference>
<dbReference type="PANTHER" id="PTHR21666">
    <property type="entry name" value="PEPTIDASE-RELATED"/>
    <property type="match status" value="1"/>
</dbReference>